<proteinExistence type="predicted"/>
<dbReference type="InParanoid" id="A0A0L0H8D7"/>
<dbReference type="EMBL" id="KQ257466">
    <property type="protein sequence ID" value="KNC96953.1"/>
    <property type="molecule type" value="Genomic_DNA"/>
</dbReference>
<dbReference type="GeneID" id="27692622"/>
<organism evidence="1 2">
    <name type="scientific">Spizellomyces punctatus (strain DAOM BR117)</name>
    <dbReference type="NCBI Taxonomy" id="645134"/>
    <lineage>
        <taxon>Eukaryota</taxon>
        <taxon>Fungi</taxon>
        <taxon>Fungi incertae sedis</taxon>
        <taxon>Chytridiomycota</taxon>
        <taxon>Chytridiomycota incertae sedis</taxon>
        <taxon>Chytridiomycetes</taxon>
        <taxon>Spizellomycetales</taxon>
        <taxon>Spizellomycetaceae</taxon>
        <taxon>Spizellomyces</taxon>
    </lineage>
</organism>
<dbReference type="Proteomes" id="UP000053201">
    <property type="component" value="Unassembled WGS sequence"/>
</dbReference>
<dbReference type="VEuPathDB" id="FungiDB:SPPG_09497"/>
<name>A0A0L0H8D7_SPIPD</name>
<keyword evidence="2" id="KW-1185">Reference proteome</keyword>
<protein>
    <submittedName>
        <fullName evidence="1">Uncharacterized protein</fullName>
    </submittedName>
</protein>
<accession>A0A0L0H8D7</accession>
<gene>
    <name evidence="1" type="ORF">SPPG_09497</name>
</gene>
<evidence type="ECO:0000313" key="2">
    <source>
        <dbReference type="Proteomes" id="UP000053201"/>
    </source>
</evidence>
<dbReference type="RefSeq" id="XP_016604993.1">
    <property type="nucleotide sequence ID" value="XM_016757666.1"/>
</dbReference>
<reference evidence="1 2" key="1">
    <citation type="submission" date="2009-08" db="EMBL/GenBank/DDBJ databases">
        <title>The Genome Sequence of Spizellomyces punctatus strain DAOM BR117.</title>
        <authorList>
            <consortium name="The Broad Institute Genome Sequencing Platform"/>
            <person name="Russ C."/>
            <person name="Cuomo C."/>
            <person name="Shea T."/>
            <person name="Young S.K."/>
            <person name="Zeng Q."/>
            <person name="Koehrsen M."/>
            <person name="Haas B."/>
            <person name="Borodovsky M."/>
            <person name="Guigo R."/>
            <person name="Alvarado L."/>
            <person name="Berlin A."/>
            <person name="Bochicchio J."/>
            <person name="Borenstein D."/>
            <person name="Chapman S."/>
            <person name="Chen Z."/>
            <person name="Engels R."/>
            <person name="Freedman E."/>
            <person name="Gellesch M."/>
            <person name="Goldberg J."/>
            <person name="Griggs A."/>
            <person name="Gujja S."/>
            <person name="Heiman D."/>
            <person name="Hepburn T."/>
            <person name="Howarth C."/>
            <person name="Jen D."/>
            <person name="Larson L."/>
            <person name="Lewis B."/>
            <person name="Mehta T."/>
            <person name="Park D."/>
            <person name="Pearson M."/>
            <person name="Roberts A."/>
            <person name="Saif S."/>
            <person name="Shenoy N."/>
            <person name="Sisk P."/>
            <person name="Stolte C."/>
            <person name="Sykes S."/>
            <person name="Thomson T."/>
            <person name="Walk T."/>
            <person name="White J."/>
            <person name="Yandava C."/>
            <person name="Burger G."/>
            <person name="Gray M.W."/>
            <person name="Holland P.W.H."/>
            <person name="King N."/>
            <person name="Lang F.B.F."/>
            <person name="Roger A.J."/>
            <person name="Ruiz-Trillo I."/>
            <person name="Lander E."/>
            <person name="Nusbaum C."/>
        </authorList>
    </citation>
    <scope>NUCLEOTIDE SEQUENCE [LARGE SCALE GENOMIC DNA]</scope>
    <source>
        <strain evidence="1 2">DAOM BR117</strain>
    </source>
</reference>
<dbReference type="AlphaFoldDB" id="A0A0L0H8D7"/>
<sequence length="131" mass="15601">MYTFDITPSRHIFYNTELWKAKFHTNNATPLSGKFTDFSITTSATCLRVLGRRTNLATAVVVHRQPLTAQRFFVSDPQRSIRSHRRSHYWRQETTANNRRHQGPRHLLCRLRFSHPRRNERSSWIRSACFE</sequence>
<evidence type="ECO:0000313" key="1">
    <source>
        <dbReference type="EMBL" id="KNC96953.1"/>
    </source>
</evidence>